<name>A0A4U1CL98_9SPHI</name>
<comment type="caution">
    <text evidence="2">The sequence shown here is derived from an EMBL/GenBank/DDBJ whole genome shotgun (WGS) entry which is preliminary data.</text>
</comment>
<keyword evidence="2" id="KW-0808">Transferase</keyword>
<sequence length="385" mass="44048">MNIKRSITKRWNRLLGKKEKKAVVSGIINFYQTNYQKNVLISYLTLPFQESNDFKHQNYQTAHIVAESFSKLGYNVDVYNFSDTSEIDYSKYSVVFGFGDCFERSFYDHNRQIPRIHFITGAHDYLHNAMSLKSVQDFYALSGLWLPEDGLVLRGNTYYAMFDADFAIILAHGDVLEHFKSEFKNRTYSLNNNILNAFSGFERKSAISRNKNFLFLCGGRVINKGLHVLLEVARSRKDLCFFIIIPYLDESLENHYKDVLDDNDHVILLKNIAMNSEAMRNAVASCSYSITPSYVDGLPGGTIEPMSAGLVPIVSKYCGFPHKDFIFEMEDLSASGLNDAIEKVLAMDDQQYVDCSNAVKDYACEQFASDNVKKELLRILKEEHL</sequence>
<dbReference type="Gene3D" id="3.40.50.2000">
    <property type="entry name" value="Glycogen Phosphorylase B"/>
    <property type="match status" value="1"/>
</dbReference>
<evidence type="ECO:0000259" key="1">
    <source>
        <dbReference type="Pfam" id="PF00534"/>
    </source>
</evidence>
<gene>
    <name evidence="2" type="ORF">FA047_00210</name>
</gene>
<dbReference type="GO" id="GO:0016757">
    <property type="term" value="F:glycosyltransferase activity"/>
    <property type="evidence" value="ECO:0007669"/>
    <property type="project" value="InterPro"/>
</dbReference>
<dbReference type="EMBL" id="SWBQ01000001">
    <property type="protein sequence ID" value="TKC08561.1"/>
    <property type="molecule type" value="Genomic_DNA"/>
</dbReference>
<evidence type="ECO:0000313" key="3">
    <source>
        <dbReference type="Proteomes" id="UP000307244"/>
    </source>
</evidence>
<dbReference type="Proteomes" id="UP000307244">
    <property type="component" value="Unassembled WGS sequence"/>
</dbReference>
<dbReference type="Pfam" id="PF00534">
    <property type="entry name" value="Glycos_transf_1"/>
    <property type="match status" value="1"/>
</dbReference>
<proteinExistence type="predicted"/>
<dbReference type="SUPFAM" id="SSF53756">
    <property type="entry name" value="UDP-Glycosyltransferase/glycogen phosphorylase"/>
    <property type="match status" value="1"/>
</dbReference>
<dbReference type="RefSeq" id="WP_136833982.1">
    <property type="nucleotide sequence ID" value="NZ_SWBQ01000001.1"/>
</dbReference>
<accession>A0A4U1CL98</accession>
<feature type="domain" description="Glycosyl transferase family 1" evidence="1">
    <location>
        <begin position="203"/>
        <end position="348"/>
    </location>
</feature>
<dbReference type="InterPro" id="IPR001296">
    <property type="entry name" value="Glyco_trans_1"/>
</dbReference>
<protein>
    <submittedName>
        <fullName evidence="2">Glycosyltransferase family 4 protein</fullName>
    </submittedName>
</protein>
<dbReference type="AlphaFoldDB" id="A0A4U1CL98"/>
<evidence type="ECO:0000313" key="2">
    <source>
        <dbReference type="EMBL" id="TKC08561.1"/>
    </source>
</evidence>
<reference evidence="2 3" key="1">
    <citation type="submission" date="2019-04" db="EMBL/GenBank/DDBJ databases">
        <title>Pedobacter sp. RP-3-15 sp. nov., isolated from Arctic soil.</title>
        <authorList>
            <person name="Dahal R.H."/>
            <person name="Kim D.-U."/>
        </authorList>
    </citation>
    <scope>NUCLEOTIDE SEQUENCE [LARGE SCALE GENOMIC DNA]</scope>
    <source>
        <strain evidence="2 3">RP-3-15</strain>
    </source>
</reference>
<dbReference type="OrthoDB" id="5516294at2"/>
<organism evidence="2 3">
    <name type="scientific">Pedobacter frigoris</name>
    <dbReference type="NCBI Taxonomy" id="2571272"/>
    <lineage>
        <taxon>Bacteria</taxon>
        <taxon>Pseudomonadati</taxon>
        <taxon>Bacteroidota</taxon>
        <taxon>Sphingobacteriia</taxon>
        <taxon>Sphingobacteriales</taxon>
        <taxon>Sphingobacteriaceae</taxon>
        <taxon>Pedobacter</taxon>
    </lineage>
</organism>
<keyword evidence="3" id="KW-1185">Reference proteome</keyword>